<dbReference type="EMBL" id="QGKW02000276">
    <property type="protein sequence ID" value="KAF2608809.1"/>
    <property type="molecule type" value="Genomic_DNA"/>
</dbReference>
<gene>
    <name evidence="1" type="ORF">F2Q68_00044266</name>
</gene>
<accession>A0A8S9LSJ8</accession>
<dbReference type="AlphaFoldDB" id="A0A8S9LSJ8"/>
<evidence type="ECO:0000313" key="1">
    <source>
        <dbReference type="EMBL" id="KAF2608809.1"/>
    </source>
</evidence>
<protein>
    <submittedName>
        <fullName evidence="1">Uncharacterized protein</fullName>
    </submittedName>
</protein>
<dbReference type="Proteomes" id="UP000712281">
    <property type="component" value="Unassembled WGS sequence"/>
</dbReference>
<evidence type="ECO:0000313" key="2">
    <source>
        <dbReference type="Proteomes" id="UP000712281"/>
    </source>
</evidence>
<name>A0A8S9LSJ8_BRACR</name>
<reference evidence="1" key="1">
    <citation type="submission" date="2019-12" db="EMBL/GenBank/DDBJ databases">
        <title>Genome sequencing and annotation of Brassica cretica.</title>
        <authorList>
            <person name="Studholme D.J."/>
            <person name="Sarris P.F."/>
        </authorList>
    </citation>
    <scope>NUCLEOTIDE SEQUENCE</scope>
    <source>
        <strain evidence="1">PFS-001/15</strain>
        <tissue evidence="1">Leaf</tissue>
    </source>
</reference>
<comment type="caution">
    <text evidence="1">The sequence shown here is derived from an EMBL/GenBank/DDBJ whole genome shotgun (WGS) entry which is preliminary data.</text>
</comment>
<sequence>MISGKGNTVFETQDYNANKVLKTGGGQLAYRYLEAVQHTDNDLWDRKPQATAHQNSRTTAGSVAQDLWEVERSSAWRARIYHTTVHNGKDASRGGMIKPQRAIQYASPSAGSTEFSLRHEDISVMDVLG</sequence>
<organism evidence="1 2">
    <name type="scientific">Brassica cretica</name>
    <name type="common">Mustard</name>
    <dbReference type="NCBI Taxonomy" id="69181"/>
    <lineage>
        <taxon>Eukaryota</taxon>
        <taxon>Viridiplantae</taxon>
        <taxon>Streptophyta</taxon>
        <taxon>Embryophyta</taxon>
        <taxon>Tracheophyta</taxon>
        <taxon>Spermatophyta</taxon>
        <taxon>Magnoliopsida</taxon>
        <taxon>eudicotyledons</taxon>
        <taxon>Gunneridae</taxon>
        <taxon>Pentapetalae</taxon>
        <taxon>rosids</taxon>
        <taxon>malvids</taxon>
        <taxon>Brassicales</taxon>
        <taxon>Brassicaceae</taxon>
        <taxon>Brassiceae</taxon>
        <taxon>Brassica</taxon>
    </lineage>
</organism>
<proteinExistence type="predicted"/>